<feature type="transmembrane region" description="Helical" evidence="1">
    <location>
        <begin position="99"/>
        <end position="123"/>
    </location>
</feature>
<name>A0A315ZSF1_9FIRM</name>
<evidence type="ECO:0000256" key="1">
    <source>
        <dbReference type="SAM" id="Phobius"/>
    </source>
</evidence>
<feature type="transmembrane region" description="Helical" evidence="1">
    <location>
        <begin position="16"/>
        <end position="37"/>
    </location>
</feature>
<reference evidence="3" key="1">
    <citation type="submission" date="2017-07" db="EMBL/GenBank/DDBJ databases">
        <authorList>
            <person name="Varghese N."/>
            <person name="Submissions S."/>
        </authorList>
    </citation>
    <scope>NUCLEOTIDE SEQUENCE [LARGE SCALE GENOMIC DNA]</scope>
    <source>
        <strain evidence="3">NLAE-zl-C134</strain>
    </source>
</reference>
<feature type="transmembrane region" description="Helical" evidence="1">
    <location>
        <begin position="500"/>
        <end position="517"/>
    </location>
</feature>
<evidence type="ECO:0008006" key="4">
    <source>
        <dbReference type="Google" id="ProtNLM"/>
    </source>
</evidence>
<dbReference type="RefSeq" id="WP_109713395.1">
    <property type="nucleotide sequence ID" value="NZ_QGDS01000013.1"/>
</dbReference>
<feature type="transmembrane region" description="Helical" evidence="1">
    <location>
        <begin position="167"/>
        <end position="187"/>
    </location>
</feature>
<evidence type="ECO:0000313" key="3">
    <source>
        <dbReference type="Proteomes" id="UP000254051"/>
    </source>
</evidence>
<dbReference type="OrthoDB" id="2143989at2"/>
<proteinExistence type="predicted"/>
<keyword evidence="1" id="KW-1133">Transmembrane helix</keyword>
<dbReference type="Pfam" id="PF19484">
    <property type="entry name" value="DUF6020"/>
    <property type="match status" value="1"/>
</dbReference>
<dbReference type="Proteomes" id="UP000254051">
    <property type="component" value="Unassembled WGS sequence"/>
</dbReference>
<gene>
    <name evidence="2" type="ORF">SAMN05216529_11350</name>
</gene>
<evidence type="ECO:0000313" key="2">
    <source>
        <dbReference type="EMBL" id="SUQ15505.1"/>
    </source>
</evidence>
<dbReference type="AlphaFoldDB" id="A0A315ZSF1"/>
<keyword evidence="1" id="KW-0812">Transmembrane</keyword>
<keyword evidence="3" id="KW-1185">Reference proteome</keyword>
<feature type="transmembrane region" description="Helical" evidence="1">
    <location>
        <begin position="472"/>
        <end position="493"/>
    </location>
</feature>
<feature type="transmembrane region" description="Helical" evidence="1">
    <location>
        <begin position="289"/>
        <end position="307"/>
    </location>
</feature>
<accession>A0A315ZSF1</accession>
<dbReference type="EMBL" id="UHJJ01000013">
    <property type="protein sequence ID" value="SUQ15505.1"/>
    <property type="molecule type" value="Genomic_DNA"/>
</dbReference>
<keyword evidence="1" id="KW-0472">Membrane</keyword>
<feature type="transmembrane region" description="Helical" evidence="1">
    <location>
        <begin position="199"/>
        <end position="218"/>
    </location>
</feature>
<organism evidence="2 3">
    <name type="scientific">Faecalicatena contorta</name>
    <dbReference type="NCBI Taxonomy" id="39482"/>
    <lineage>
        <taxon>Bacteria</taxon>
        <taxon>Bacillati</taxon>
        <taxon>Bacillota</taxon>
        <taxon>Clostridia</taxon>
        <taxon>Lachnospirales</taxon>
        <taxon>Lachnospiraceae</taxon>
        <taxon>Faecalicatena</taxon>
    </lineage>
</organism>
<feature type="transmembrane region" description="Helical" evidence="1">
    <location>
        <begin position="523"/>
        <end position="540"/>
    </location>
</feature>
<sequence length="552" mass="63418">MKPNSIIHKVLSDKRLIYCSLIAGLIFSGTLVIGSHMSRYESIVGKGVLPTAFQIIVLTPIMICFAAIIITRYDTAIRVLKNCSLESIFRKYMKGTSKFFLIVWTITFLAWLPGLLATFPGIYDIDGAFQIMWFEKGIINAHHPILHTYLLGGLVRAGKYLFGSYEAGILCYSIFQMFCMSGIFAYISKETCKWLPGIIQFWGILSYMILPYHVVLSFTTTKDVLFAGMFAIWVLKTFECVADKERFFTDAKGQLRYVAIIFLMCALRNTGYYILLFMMPFFLVLCRKYWKNVLCIGLASVCLWNLYTGPIYDSLGIQKGSEAEVLSVPMQQLSRAAAYNGDTVDIKDKELIEKYIPDYARYTPRVSDSVKDTFNGSAYEDNKIEFVKLWLRVGIAHPVIYLEAFLSNSIGFWYPNMKYPDEGTFLSYIVYDNTEYKGEWPDIRRTSYFPTLSKFYEKFTQQGMYHQIPGAFVWYSGGIMFWMLILGVCMCIYKRRYEMLVPFSILVGLWGTLMLSPVVVFRYVYPLIVCVPVILSICIGDKNEVYSINKKV</sequence>
<feature type="transmembrane region" description="Helical" evidence="1">
    <location>
        <begin position="254"/>
        <end position="283"/>
    </location>
</feature>
<feature type="transmembrane region" description="Helical" evidence="1">
    <location>
        <begin position="49"/>
        <end position="71"/>
    </location>
</feature>
<protein>
    <recommendedName>
        <fullName evidence="4">Dolichyl-phosphate-mannose-protein mannosyltransferase</fullName>
    </recommendedName>
</protein>
<dbReference type="InterPro" id="IPR046062">
    <property type="entry name" value="DUF6020"/>
</dbReference>